<evidence type="ECO:0000259" key="9">
    <source>
        <dbReference type="Pfam" id="PF25023"/>
    </source>
</evidence>
<dbReference type="Gene3D" id="2.180.10.10">
    <property type="entry name" value="RHS repeat-associated core"/>
    <property type="match status" value="4"/>
</dbReference>
<protein>
    <recommendedName>
        <fullName evidence="12">Insecticide toxin TcdB middle/N-terminal domain-containing protein</fullName>
    </recommendedName>
</protein>
<dbReference type="InterPro" id="IPR003284">
    <property type="entry name" value="Sal_SpvB"/>
</dbReference>
<reference evidence="10 11" key="1">
    <citation type="submission" date="2018-09" db="EMBL/GenBank/DDBJ databases">
        <authorList>
            <person name="Livingstone P.G."/>
            <person name="Whitworth D.E."/>
        </authorList>
    </citation>
    <scope>NUCLEOTIDE SEQUENCE [LARGE SCALE GENOMIC DNA]</scope>
    <source>
        <strain evidence="10 11">CA031B</strain>
    </source>
</reference>
<feature type="region of interest" description="Disordered" evidence="6">
    <location>
        <begin position="1988"/>
        <end position="2011"/>
    </location>
</feature>
<dbReference type="Proteomes" id="UP000278907">
    <property type="component" value="Unassembled WGS sequence"/>
</dbReference>
<feature type="compositionally biased region" description="Polar residues" evidence="6">
    <location>
        <begin position="1990"/>
        <end position="1999"/>
    </location>
</feature>
<dbReference type="InterPro" id="IPR050708">
    <property type="entry name" value="T6SS_VgrG/RHS"/>
</dbReference>
<sequence>MGGLMNRLMVVLLACVLARPAWAASEPAPGAVSAQTLRLPDGPGSVRGLGDDVSVDGFSAQVLYSVPLELPQGIGGFAPALALTYSGELGNGSVGVGWTLPVMSIRRSLRPGVPSYMAADELELVGISGGGRLVPLADGTWRLEGSGQQVKVEQSGSGFLVTENGGVRYRLGTTADARMEVAGTGAIAAWFAEEVLHPAGHRIALTYLNDGGQVYPMTMRWGPADAFQVQFLYETRPDTVTSYRTGFLVSTAKRLKEVRVHAFAENLRSYLLSYDNAFALSRLSQVQMTGRGGVGAFPALGFTYAQPLAERVVKQTGVDGWILNTRGVSLMDVDGDGMSDLVRTESGSHAYKKGLGGSFGASVTMTGPAASLSAVRVMDVDGDARPELVRYLSSAWRPYRLNGNAWVDIGSAWPGSNTLPVLDSNYFYADLNGDGRTDVIRSVTNGIWVKLNSASGFGAWLTRPFIGGGTSTLVPGPNERFHDVNGDGLADVVQLTDALIRVYLGKGDGTFVLAGSFNHPWGTGAFPLADIRLCDLNRDGLMDVVRLSASHVYWYVGKAGGGVQPTPRYVPRPGSASYDSVVAISDVNGNGSEDVVWSSQEGLWVLDLAGPTSAGMLVGVDNGLGKTLSLSYSASAVLSVAADAAGQPWTSKLPVSVPVPVSLTVQPGMDEPARSTEYLVRDGFWDAVEHRFGGFLTSIRRSLGATAAETLVETTRHHAGLGNDRVLRGVPLEVRTENGVGTLFTRVASVHEARAVEGLPDVPLLRRNATLAVRTWNHEGVSTPIETLTAYTYDTRVRPVEEVHSGRLDLLGDEKRVQRAYASDAMLWVQDAVCEEKVRELDGTLLSHARTFYGDATQVFSWTDVADCRVGRLVREAQGWLEDAHSPRWVLQEAREYDAWDNPTHIFTKGVWRTLGYDANHLRPVLESLSPSTGYTLSWTSEWDDVLGKATSVTAPEGVKTELGYDSLGRLTSMAVAGAPPHVRYAYDWTPPRPRTFTYVFDGDLEALPGSWMGGWVAGGAWRETVAIANGAGEALYSATRLSPLRWTVSGWQERDARGQVSFVGDAFYADGSLPGTRPVGLLGQMMAHDALGRLVSQQMPNGGLRTLAYKAFEATQSDSELAPVITRMDGLSRILRTQRQVGTVLESVDAVHDAAGRLRTLGLQGGAVTHSFTYDTLGRMVAATDPDVGVRALRYDDHDRPTHHTNGANQTRQYFYDEAGRLTRTQAEDGTAFVYHYDVNQDGSALGGVAGRLAWVEEPYGAAHLRYDAFGRTVFQQRVIDGETSMEEATYSPSGLLLESKVDGMVIPRSYDAAGRAMGIGTYWQALQMDAAGRVLEEQYGNGVRQLYERDVLGFASRMQTVNALGISLYDVTLTRNAYAAPLTVTDTDGRGLNHSAVFSYDTAARLTDAILGAVPDPGGTLGQGAGSYLFGYEYDGLQNMVGRNASGPAALGILTGTFHFGERGFGPRQLTRVVAASGDTLMDYDAAGRQVRQGGRLMTYNGLDQLATVTLPGTGGGASQVVEHAYGYTGLRVRTESPTGETQYWFSPQVTQRPNGIRERYLSSGERTVVRIAYEATAGGQLAGLPGVGWPREAELDQVVGRGLGGLLLGTLVLMASVALSRSSSRSRWQRLTAGVLAVAVLGLGCESGVRASSLAIRRQAVWTATGTLYFQGGVSPGPVLITRADGSVQEERRYESFGAPVDAYREFVGGGSAVGTVDHGEEPLNALNNLTDPHTGWSDHGARWMAPELALWLTPDPPMKSPDPKFLAQPWDLHPYQYVRQNPTIYWDPDGREPVRNQAGTAAGFRAEFETNKGREVGEAAEARLVNLSMIRVTSMGNVSPRNTGFTQDFVNRYVYTEHGGWIDMNHFVFYAGLAYEHKEERKSAPNAVPRAIQRTIDLGKLQEETDNYRRNGIPSRYSYEDLPSDLYGAQFGAAYFDPTSEKSLAEQMEMFLGNLGATSSERAPNYQFIPADEVEADALSKVNKGPTGTNMTAEPQWTMPVESWTGQ</sequence>
<organism evidence="10 11">
    <name type="scientific">Corallococcus praedator</name>
    <dbReference type="NCBI Taxonomy" id="2316724"/>
    <lineage>
        <taxon>Bacteria</taxon>
        <taxon>Pseudomonadati</taxon>
        <taxon>Myxococcota</taxon>
        <taxon>Myxococcia</taxon>
        <taxon>Myxococcales</taxon>
        <taxon>Cystobacterineae</taxon>
        <taxon>Myxococcaceae</taxon>
        <taxon>Corallococcus</taxon>
    </lineage>
</organism>
<name>A0ABX9QPE7_9BACT</name>
<feature type="signal peptide" evidence="7">
    <location>
        <begin position="1"/>
        <end position="23"/>
    </location>
</feature>
<dbReference type="Gene3D" id="2.130.10.130">
    <property type="entry name" value="Integrin alpha, N-terminal"/>
    <property type="match status" value="1"/>
</dbReference>
<dbReference type="Pfam" id="PF05593">
    <property type="entry name" value="RHS_repeat"/>
    <property type="match status" value="1"/>
</dbReference>
<evidence type="ECO:0000256" key="5">
    <source>
        <dbReference type="ARBA" id="ARBA00023026"/>
    </source>
</evidence>
<evidence type="ECO:0008006" key="12">
    <source>
        <dbReference type="Google" id="ProtNLM"/>
    </source>
</evidence>
<feature type="chain" id="PRO_5046170495" description="Insecticide toxin TcdB middle/N-terminal domain-containing protein" evidence="7">
    <location>
        <begin position="24"/>
        <end position="2011"/>
    </location>
</feature>
<dbReference type="InterPro" id="IPR028994">
    <property type="entry name" value="Integrin_alpha_N"/>
</dbReference>
<feature type="domain" description="Teneurin-like YD-shell" evidence="9">
    <location>
        <begin position="1130"/>
        <end position="1241"/>
    </location>
</feature>
<dbReference type="InterPro" id="IPR056823">
    <property type="entry name" value="TEN-like_YD-shell"/>
</dbReference>
<dbReference type="InterPro" id="IPR031325">
    <property type="entry name" value="RHS_repeat"/>
</dbReference>
<evidence type="ECO:0000256" key="6">
    <source>
        <dbReference type="SAM" id="MobiDB-lite"/>
    </source>
</evidence>
<evidence type="ECO:0000256" key="7">
    <source>
        <dbReference type="SAM" id="SignalP"/>
    </source>
</evidence>
<dbReference type="PANTHER" id="PTHR32305:SF15">
    <property type="entry name" value="PROTEIN RHSA-RELATED"/>
    <property type="match status" value="1"/>
</dbReference>
<keyword evidence="11" id="KW-1185">Reference proteome</keyword>
<evidence type="ECO:0000256" key="2">
    <source>
        <dbReference type="ARBA" id="ARBA00022525"/>
    </source>
</evidence>
<dbReference type="SUPFAM" id="SSF69318">
    <property type="entry name" value="Integrin alpha N-terminal domain"/>
    <property type="match status" value="1"/>
</dbReference>
<evidence type="ECO:0000256" key="4">
    <source>
        <dbReference type="ARBA" id="ARBA00022737"/>
    </source>
</evidence>
<dbReference type="Pfam" id="PF25023">
    <property type="entry name" value="TEN_YD-shell"/>
    <property type="match status" value="1"/>
</dbReference>
<feature type="domain" description="Insecticide toxin TcdB middle/N-terminal" evidence="8">
    <location>
        <begin position="571"/>
        <end position="710"/>
    </location>
</feature>
<keyword evidence="2" id="KW-0964">Secreted</keyword>
<dbReference type="InterPro" id="IPR013517">
    <property type="entry name" value="FG-GAP"/>
</dbReference>
<dbReference type="NCBIfam" id="TIGR01643">
    <property type="entry name" value="YD_repeat_2x"/>
    <property type="match status" value="3"/>
</dbReference>
<keyword evidence="3 7" id="KW-0732">Signal</keyword>
<dbReference type="Pfam" id="PF13517">
    <property type="entry name" value="FG-GAP_3"/>
    <property type="match status" value="1"/>
</dbReference>
<dbReference type="Pfam" id="PF03534">
    <property type="entry name" value="SpvB"/>
    <property type="match status" value="1"/>
</dbReference>
<evidence type="ECO:0000313" key="11">
    <source>
        <dbReference type="Proteomes" id="UP000278907"/>
    </source>
</evidence>
<dbReference type="InterPro" id="IPR006530">
    <property type="entry name" value="YD"/>
</dbReference>
<dbReference type="InterPro" id="IPR022045">
    <property type="entry name" value="TcdB_toxin_mid/N"/>
</dbReference>
<keyword evidence="5" id="KW-0843">Virulence</keyword>
<evidence type="ECO:0000313" key="10">
    <source>
        <dbReference type="EMBL" id="RKI14812.1"/>
    </source>
</evidence>
<evidence type="ECO:0000256" key="3">
    <source>
        <dbReference type="ARBA" id="ARBA00022729"/>
    </source>
</evidence>
<comment type="subcellular location">
    <subcellularLocation>
        <location evidence="1">Secreted</location>
    </subcellularLocation>
</comment>
<evidence type="ECO:0000256" key="1">
    <source>
        <dbReference type="ARBA" id="ARBA00004613"/>
    </source>
</evidence>
<proteinExistence type="predicted"/>
<gene>
    <name evidence="10" type="ORF">D7Y13_05505</name>
</gene>
<dbReference type="PANTHER" id="PTHR32305">
    <property type="match status" value="1"/>
</dbReference>
<comment type="caution">
    <text evidence="10">The sequence shown here is derived from an EMBL/GenBank/DDBJ whole genome shotgun (WGS) entry which is preliminary data.</text>
</comment>
<dbReference type="EMBL" id="RAWI01000025">
    <property type="protein sequence ID" value="RKI14812.1"/>
    <property type="molecule type" value="Genomic_DNA"/>
</dbReference>
<keyword evidence="4" id="KW-0677">Repeat</keyword>
<dbReference type="Pfam" id="PF12256">
    <property type="entry name" value="TcdB_toxin_midN"/>
    <property type="match status" value="1"/>
</dbReference>
<evidence type="ECO:0000259" key="8">
    <source>
        <dbReference type="Pfam" id="PF12256"/>
    </source>
</evidence>
<accession>A0ABX9QPE7</accession>